<evidence type="ECO:0000313" key="3">
    <source>
        <dbReference type="Proteomes" id="UP000049222"/>
    </source>
</evidence>
<keyword evidence="3" id="KW-1185">Reference proteome</keyword>
<dbReference type="AlphaFoldDB" id="A0A0M6YGI4"/>
<keyword evidence="1" id="KW-1133">Transmembrane helix</keyword>
<evidence type="ECO:0000313" key="2">
    <source>
        <dbReference type="EMBL" id="CTQ49044.1"/>
    </source>
</evidence>
<keyword evidence="1" id="KW-0812">Transmembrane</keyword>
<feature type="transmembrane region" description="Helical" evidence="1">
    <location>
        <begin position="86"/>
        <end position="103"/>
    </location>
</feature>
<protein>
    <submittedName>
        <fullName evidence="2">Uncharacterized protein</fullName>
    </submittedName>
</protein>
<dbReference type="EMBL" id="CXSU01000011">
    <property type="protein sequence ID" value="CTQ49044.1"/>
    <property type="molecule type" value="Genomic_DNA"/>
</dbReference>
<name>A0A0M6YGI4_9RHOB</name>
<evidence type="ECO:0000256" key="1">
    <source>
        <dbReference type="SAM" id="Phobius"/>
    </source>
</evidence>
<dbReference type="OrthoDB" id="7658896at2"/>
<sequence length="107" mass="11013">MNLDRIFVGCAWAWVAGTVFFWIAATFVDGAVAFELLPGLAIIGTTLSAWDTMAAGLVAVAIMSIWLSVSLTDAALISVGPGPSVAIGWSAVFGAGASFDFGLDRAE</sequence>
<organism evidence="2 3">
    <name type="scientific">Jannaschia donghaensis</name>
    <dbReference type="NCBI Taxonomy" id="420998"/>
    <lineage>
        <taxon>Bacteria</taxon>
        <taxon>Pseudomonadati</taxon>
        <taxon>Pseudomonadota</taxon>
        <taxon>Alphaproteobacteria</taxon>
        <taxon>Rhodobacterales</taxon>
        <taxon>Roseobacteraceae</taxon>
        <taxon>Jannaschia</taxon>
    </lineage>
</organism>
<gene>
    <name evidence="2" type="ORF">JDO7802_01053</name>
</gene>
<dbReference type="STRING" id="420998.JDO7802_01053"/>
<proteinExistence type="predicted"/>
<reference evidence="2 3" key="1">
    <citation type="submission" date="2015-07" db="EMBL/GenBank/DDBJ databases">
        <authorList>
            <person name="Noorani M."/>
        </authorList>
    </citation>
    <scope>NUCLEOTIDE SEQUENCE [LARGE SCALE GENOMIC DNA]</scope>
    <source>
        <strain evidence="2 3">CECT 7802</strain>
    </source>
</reference>
<feature type="transmembrane region" description="Helical" evidence="1">
    <location>
        <begin position="6"/>
        <end position="28"/>
    </location>
</feature>
<accession>A0A0M6YGI4</accession>
<keyword evidence="1" id="KW-0472">Membrane</keyword>
<dbReference type="Proteomes" id="UP000049222">
    <property type="component" value="Unassembled WGS sequence"/>
</dbReference>
<feature type="transmembrane region" description="Helical" evidence="1">
    <location>
        <begin position="40"/>
        <end position="66"/>
    </location>
</feature>
<dbReference type="RefSeq" id="WP_055083358.1">
    <property type="nucleotide sequence ID" value="NZ_CXSU01000011.1"/>
</dbReference>